<dbReference type="InterPro" id="IPR035959">
    <property type="entry name" value="RutC-like_sf"/>
</dbReference>
<proteinExistence type="predicted"/>
<dbReference type="Proteomes" id="UP000011087">
    <property type="component" value="Unassembled WGS sequence"/>
</dbReference>
<reference evidence="3 5" key="1">
    <citation type="journal article" date="2012" name="Nature">
        <title>Algal genomes reveal evolutionary mosaicism and the fate of nucleomorphs.</title>
        <authorList>
            <consortium name="DOE Joint Genome Institute"/>
            <person name="Curtis B.A."/>
            <person name="Tanifuji G."/>
            <person name="Burki F."/>
            <person name="Gruber A."/>
            <person name="Irimia M."/>
            <person name="Maruyama S."/>
            <person name="Arias M.C."/>
            <person name="Ball S.G."/>
            <person name="Gile G.H."/>
            <person name="Hirakawa Y."/>
            <person name="Hopkins J.F."/>
            <person name="Kuo A."/>
            <person name="Rensing S.A."/>
            <person name="Schmutz J."/>
            <person name="Symeonidi A."/>
            <person name="Elias M."/>
            <person name="Eveleigh R.J."/>
            <person name="Herman E.K."/>
            <person name="Klute M.J."/>
            <person name="Nakayama T."/>
            <person name="Obornik M."/>
            <person name="Reyes-Prieto A."/>
            <person name="Armbrust E.V."/>
            <person name="Aves S.J."/>
            <person name="Beiko R.G."/>
            <person name="Coutinho P."/>
            <person name="Dacks J.B."/>
            <person name="Durnford D.G."/>
            <person name="Fast N.M."/>
            <person name="Green B.R."/>
            <person name="Grisdale C.J."/>
            <person name="Hempel F."/>
            <person name="Henrissat B."/>
            <person name="Hoppner M.P."/>
            <person name="Ishida K."/>
            <person name="Kim E."/>
            <person name="Koreny L."/>
            <person name="Kroth P.G."/>
            <person name="Liu Y."/>
            <person name="Malik S.B."/>
            <person name="Maier U.G."/>
            <person name="McRose D."/>
            <person name="Mock T."/>
            <person name="Neilson J.A."/>
            <person name="Onodera N.T."/>
            <person name="Poole A.M."/>
            <person name="Pritham E.J."/>
            <person name="Richards T.A."/>
            <person name="Rocap G."/>
            <person name="Roy S.W."/>
            <person name="Sarai C."/>
            <person name="Schaack S."/>
            <person name="Shirato S."/>
            <person name="Slamovits C.H."/>
            <person name="Spencer D.F."/>
            <person name="Suzuki S."/>
            <person name="Worden A.Z."/>
            <person name="Zauner S."/>
            <person name="Barry K."/>
            <person name="Bell C."/>
            <person name="Bharti A.K."/>
            <person name="Crow J.A."/>
            <person name="Grimwood J."/>
            <person name="Kramer R."/>
            <person name="Lindquist E."/>
            <person name="Lucas S."/>
            <person name="Salamov A."/>
            <person name="McFadden G.I."/>
            <person name="Lane C.E."/>
            <person name="Keeling P.J."/>
            <person name="Gray M.W."/>
            <person name="Grigoriev I.V."/>
            <person name="Archibald J.M."/>
        </authorList>
    </citation>
    <scope>NUCLEOTIDE SEQUENCE</scope>
    <source>
        <strain evidence="3 5">CCMP2712</strain>
    </source>
</reference>
<feature type="signal peptide" evidence="1">
    <location>
        <begin position="1"/>
        <end position="23"/>
    </location>
</feature>
<dbReference type="PANTHER" id="PTHR43760">
    <property type="entry name" value="ENDORIBONUCLEASE-RELATED"/>
    <property type="match status" value="1"/>
</dbReference>
<protein>
    <recommendedName>
        <fullName evidence="2">Endoribonuclease L-PSP/chorismate mutase-like domain-containing protein</fullName>
    </recommendedName>
</protein>
<evidence type="ECO:0000313" key="4">
    <source>
        <dbReference type="EnsemblProtists" id="EKX45755"/>
    </source>
</evidence>
<dbReference type="InterPro" id="IPR013813">
    <property type="entry name" value="Endoribo_LPSP/chorism_mut-like"/>
</dbReference>
<dbReference type="KEGG" id="gtt:GUITHDRAFT_71029"/>
<reference evidence="5" key="2">
    <citation type="submission" date="2012-11" db="EMBL/GenBank/DDBJ databases">
        <authorList>
            <person name="Kuo A."/>
            <person name="Curtis B.A."/>
            <person name="Tanifuji G."/>
            <person name="Burki F."/>
            <person name="Gruber A."/>
            <person name="Irimia M."/>
            <person name="Maruyama S."/>
            <person name="Arias M.C."/>
            <person name="Ball S.G."/>
            <person name="Gile G.H."/>
            <person name="Hirakawa Y."/>
            <person name="Hopkins J.F."/>
            <person name="Rensing S.A."/>
            <person name="Schmutz J."/>
            <person name="Symeonidi A."/>
            <person name="Elias M."/>
            <person name="Eveleigh R.J."/>
            <person name="Herman E.K."/>
            <person name="Klute M.J."/>
            <person name="Nakayama T."/>
            <person name="Obornik M."/>
            <person name="Reyes-Prieto A."/>
            <person name="Armbrust E.V."/>
            <person name="Aves S.J."/>
            <person name="Beiko R.G."/>
            <person name="Coutinho P."/>
            <person name="Dacks J.B."/>
            <person name="Durnford D.G."/>
            <person name="Fast N.M."/>
            <person name="Green B.R."/>
            <person name="Grisdale C."/>
            <person name="Hempe F."/>
            <person name="Henrissat B."/>
            <person name="Hoppner M.P."/>
            <person name="Ishida K.-I."/>
            <person name="Kim E."/>
            <person name="Koreny L."/>
            <person name="Kroth P.G."/>
            <person name="Liu Y."/>
            <person name="Malik S.-B."/>
            <person name="Maier U.G."/>
            <person name="McRose D."/>
            <person name="Mock T."/>
            <person name="Neilson J.A."/>
            <person name="Onodera N.T."/>
            <person name="Poole A.M."/>
            <person name="Pritham E.J."/>
            <person name="Richards T.A."/>
            <person name="Rocap G."/>
            <person name="Roy S.W."/>
            <person name="Sarai C."/>
            <person name="Schaack S."/>
            <person name="Shirato S."/>
            <person name="Slamovits C.H."/>
            <person name="Spencer D.F."/>
            <person name="Suzuki S."/>
            <person name="Worden A.Z."/>
            <person name="Zauner S."/>
            <person name="Barry K."/>
            <person name="Bell C."/>
            <person name="Bharti A.K."/>
            <person name="Crow J.A."/>
            <person name="Grimwood J."/>
            <person name="Kramer R."/>
            <person name="Lindquist E."/>
            <person name="Lucas S."/>
            <person name="Salamov A."/>
            <person name="McFadden G.I."/>
            <person name="Lane C.E."/>
            <person name="Keeling P.J."/>
            <person name="Gray M.W."/>
            <person name="Grigoriev I.V."/>
            <person name="Archibald J.M."/>
        </authorList>
    </citation>
    <scope>NUCLEOTIDE SEQUENCE</scope>
    <source>
        <strain evidence="5">CCMP2712</strain>
    </source>
</reference>
<evidence type="ECO:0000313" key="5">
    <source>
        <dbReference type="Proteomes" id="UP000011087"/>
    </source>
</evidence>
<dbReference type="PaxDb" id="55529-EKX45755"/>
<dbReference type="GeneID" id="17302518"/>
<reference evidence="4" key="3">
    <citation type="submission" date="2015-06" db="UniProtKB">
        <authorList>
            <consortium name="EnsemblProtists"/>
        </authorList>
    </citation>
    <scope>IDENTIFICATION</scope>
</reference>
<dbReference type="RefSeq" id="XP_005832735.1">
    <property type="nucleotide sequence ID" value="XM_005832678.1"/>
</dbReference>
<gene>
    <name evidence="3" type="ORF">GUITHDRAFT_71029</name>
</gene>
<evidence type="ECO:0000313" key="3">
    <source>
        <dbReference type="EMBL" id="EKX45755.1"/>
    </source>
</evidence>
<sequence>MRAVPALFMAMCATASAFSSSHALRILNPRVLPSFPSSMSSLCSRKNTRAAQCAPSLGGRARFASSTVRMQTQTASVVDPEKQLADLGITLPQVASAAANYIPYVVSGNYVYVAGQIPVLNGEIKFKGKVPTDKSMDEAYQSARLCGLNLIAQVHLSPHFGETSPLTCLPPR</sequence>
<dbReference type="AlphaFoldDB" id="L1JCE1"/>
<dbReference type="OrthoDB" id="309640at2759"/>
<dbReference type="HOGENOM" id="CLU_1558194_0_0_1"/>
<dbReference type="EnsemblProtists" id="EKX45755">
    <property type="protein sequence ID" value="EKX45755"/>
    <property type="gene ID" value="GUITHDRAFT_71029"/>
</dbReference>
<keyword evidence="5" id="KW-1185">Reference proteome</keyword>
<organism evidence="3">
    <name type="scientific">Guillardia theta (strain CCMP2712)</name>
    <name type="common">Cryptophyte</name>
    <dbReference type="NCBI Taxonomy" id="905079"/>
    <lineage>
        <taxon>Eukaryota</taxon>
        <taxon>Cryptophyceae</taxon>
        <taxon>Pyrenomonadales</taxon>
        <taxon>Geminigeraceae</taxon>
        <taxon>Guillardia</taxon>
    </lineage>
</organism>
<accession>L1JCE1</accession>
<feature type="domain" description="Endoribonuclease L-PSP/chorismate mutase-like" evidence="2">
    <location>
        <begin position="82"/>
        <end position="155"/>
    </location>
</feature>
<evidence type="ECO:0000259" key="2">
    <source>
        <dbReference type="Pfam" id="PF14588"/>
    </source>
</evidence>
<dbReference type="PANTHER" id="PTHR43760:SF1">
    <property type="entry name" value="ENDORIBONUCLEASE L-PSP_CHORISMATE MUTASE-LIKE DOMAIN-CONTAINING PROTEIN"/>
    <property type="match status" value="1"/>
</dbReference>
<keyword evidence="1" id="KW-0732">Signal</keyword>
<dbReference type="CDD" id="cd02199">
    <property type="entry name" value="YjgF_YER057c_UK114_like_1"/>
    <property type="match status" value="1"/>
</dbReference>
<evidence type="ECO:0000256" key="1">
    <source>
        <dbReference type="SAM" id="SignalP"/>
    </source>
</evidence>
<dbReference type="EMBL" id="JH992997">
    <property type="protein sequence ID" value="EKX45755.1"/>
    <property type="molecule type" value="Genomic_DNA"/>
</dbReference>
<dbReference type="SUPFAM" id="SSF55298">
    <property type="entry name" value="YjgF-like"/>
    <property type="match status" value="1"/>
</dbReference>
<dbReference type="Gene3D" id="3.30.1330.40">
    <property type="entry name" value="RutC-like"/>
    <property type="match status" value="1"/>
</dbReference>
<feature type="chain" id="PRO_5008771237" description="Endoribonuclease L-PSP/chorismate mutase-like domain-containing protein" evidence="1">
    <location>
        <begin position="24"/>
        <end position="172"/>
    </location>
</feature>
<name>L1JCE1_GUITC</name>
<dbReference type="Pfam" id="PF14588">
    <property type="entry name" value="YjgF_endoribonc"/>
    <property type="match status" value="1"/>
</dbReference>